<feature type="compositionally biased region" description="Basic and acidic residues" evidence="1">
    <location>
        <begin position="28"/>
        <end position="38"/>
    </location>
</feature>
<reference evidence="2 3" key="1">
    <citation type="journal article" date="2011" name="Proc. Natl. Acad. Sci. U.S.A.">
        <title>Genetic diversity and population structure of the endangered marsupial Sarcophilus harrisii (Tasmanian devil).</title>
        <authorList>
            <person name="Miller W."/>
            <person name="Hayes V.M."/>
            <person name="Ratan A."/>
            <person name="Petersen D.C."/>
            <person name="Wittekindt N.E."/>
            <person name="Miller J."/>
            <person name="Walenz B."/>
            <person name="Knight J."/>
            <person name="Qi J."/>
            <person name="Zhao F."/>
            <person name="Wang Q."/>
            <person name="Bedoya-Reina O.C."/>
            <person name="Katiyar N."/>
            <person name="Tomsho L.P."/>
            <person name="Kasson L.M."/>
            <person name="Hardie R.A."/>
            <person name="Woodbridge P."/>
            <person name="Tindall E.A."/>
            <person name="Bertelsen M.F."/>
            <person name="Dixon D."/>
            <person name="Pyecroft S."/>
            <person name="Helgen K.M."/>
            <person name="Lesk A.M."/>
            <person name="Pringle T.H."/>
            <person name="Patterson N."/>
            <person name="Zhang Y."/>
            <person name="Kreiss A."/>
            <person name="Woods G.M."/>
            <person name="Jones M.E."/>
            <person name="Schuster S.C."/>
        </authorList>
    </citation>
    <scope>NUCLEOTIDE SEQUENCE [LARGE SCALE GENOMIC DNA]</scope>
</reference>
<feature type="compositionally biased region" description="Gly residues" evidence="1">
    <location>
        <begin position="56"/>
        <end position="66"/>
    </location>
</feature>
<feature type="region of interest" description="Disordered" evidence="1">
    <location>
        <begin position="21"/>
        <end position="275"/>
    </location>
</feature>
<name>A0A7N4UX82_SARHA</name>
<reference evidence="2" key="2">
    <citation type="submission" date="2025-08" db="UniProtKB">
        <authorList>
            <consortium name="Ensembl"/>
        </authorList>
    </citation>
    <scope>IDENTIFICATION</scope>
</reference>
<protein>
    <submittedName>
        <fullName evidence="2">Uncharacterized protein</fullName>
    </submittedName>
</protein>
<feature type="region of interest" description="Disordered" evidence="1">
    <location>
        <begin position="327"/>
        <end position="350"/>
    </location>
</feature>
<sequence length="427" mass="45419">QVVASPVTSLRRAIGHIVVPRTGRARRCREQGREEKPGARGRPTSGPQPPCSPGAEGRGAGLGAAGSRGEAAQRPPSSAALSPPPVGLPALRAPPAGSGRSIPGSRLGLPSPPPLLVSLPPSPAPSPPGPGSASERRPRSAPPARALLFPRPRRTEAAAAVLAPGREELQQRQLGGERWELAGSAGSWRRPRQQRESERASGRQPASDGGSSAAASPRGLQEPSSGPPRTRLPAPPRPGSPNPGAAQEQMRKGGESPPKSWTEEQASQEGPPFPVIMKKSRSVMTVTADENVKDYLECGLSKSYSSSSNTLGIDLWRGRRCCSGNLQLPPLSQRQSERARTPDGDSISRPTTLPLLTLPSIAITTVSQESPSGYLKDFRRRETLTNPKPIHFLSGHNHNLRFRFLKTSTRIIFKLHHLSFCGIKCTS</sequence>
<dbReference type="PANTHER" id="PTHR40141">
    <property type="entry name" value="3',5'-CYCLIC-AMP PHOSPHODIESTERASE-RELATED"/>
    <property type="match status" value="1"/>
</dbReference>
<keyword evidence="3" id="KW-1185">Reference proteome</keyword>
<reference evidence="2" key="3">
    <citation type="submission" date="2025-09" db="UniProtKB">
        <authorList>
            <consortium name="Ensembl"/>
        </authorList>
    </citation>
    <scope>IDENTIFICATION</scope>
</reference>
<feature type="compositionally biased region" description="Low complexity" evidence="1">
    <location>
        <begin position="206"/>
        <end position="216"/>
    </location>
</feature>
<proteinExistence type="predicted"/>
<accession>A0A7N4UX82</accession>
<dbReference type="PANTHER" id="PTHR40141:SF2">
    <property type="entry name" value="3',5'-CYCLIC-AMP PHOSPHODIESTERASE"/>
    <property type="match status" value="1"/>
</dbReference>
<evidence type="ECO:0000313" key="2">
    <source>
        <dbReference type="Ensembl" id="ENSSHAP00000023117.1"/>
    </source>
</evidence>
<dbReference type="InParanoid" id="A0A7N4UX82"/>
<evidence type="ECO:0000256" key="1">
    <source>
        <dbReference type="SAM" id="MobiDB-lite"/>
    </source>
</evidence>
<feature type="compositionally biased region" description="Basic and acidic residues" evidence="1">
    <location>
        <begin position="165"/>
        <end position="180"/>
    </location>
</feature>
<dbReference type="Ensembl" id="ENSSHAT00000036491.1">
    <property type="protein sequence ID" value="ENSSHAP00000023117.1"/>
    <property type="gene ID" value="ENSSHAG00000026231.1"/>
</dbReference>
<evidence type="ECO:0000313" key="3">
    <source>
        <dbReference type="Proteomes" id="UP000007648"/>
    </source>
</evidence>
<dbReference type="AlphaFoldDB" id="A0A7N4UX82"/>
<feature type="compositionally biased region" description="Pro residues" evidence="1">
    <location>
        <begin position="110"/>
        <end position="130"/>
    </location>
</feature>
<feature type="compositionally biased region" description="Low complexity" evidence="1">
    <location>
        <begin position="67"/>
        <end position="81"/>
    </location>
</feature>
<organism evidence="2 3">
    <name type="scientific">Sarcophilus harrisii</name>
    <name type="common">Tasmanian devil</name>
    <name type="synonym">Sarcophilus laniarius</name>
    <dbReference type="NCBI Taxonomy" id="9305"/>
    <lineage>
        <taxon>Eukaryota</taxon>
        <taxon>Metazoa</taxon>
        <taxon>Chordata</taxon>
        <taxon>Craniata</taxon>
        <taxon>Vertebrata</taxon>
        <taxon>Euteleostomi</taxon>
        <taxon>Mammalia</taxon>
        <taxon>Metatheria</taxon>
        <taxon>Dasyuromorphia</taxon>
        <taxon>Dasyuridae</taxon>
        <taxon>Sarcophilus</taxon>
    </lineage>
</organism>
<dbReference type="Proteomes" id="UP000007648">
    <property type="component" value="Unassembled WGS sequence"/>
</dbReference>
<dbReference type="GeneTree" id="ENSGT00390000018600"/>